<reference evidence="8" key="1">
    <citation type="submission" date="2017-01" db="EMBL/GenBank/DDBJ databases">
        <title>Comparative genomics of anhydrobiosis in the tardigrade Hypsibius dujardini.</title>
        <authorList>
            <person name="Yoshida Y."/>
            <person name="Koutsovoulos G."/>
            <person name="Laetsch D."/>
            <person name="Stevens L."/>
            <person name="Kumar S."/>
            <person name="Horikawa D."/>
            <person name="Ishino K."/>
            <person name="Komine S."/>
            <person name="Tomita M."/>
            <person name="Blaxter M."/>
            <person name="Arakawa K."/>
        </authorList>
    </citation>
    <scope>NUCLEOTIDE SEQUENCE [LARGE SCALE GENOMIC DNA]</scope>
    <source>
        <strain evidence="8">Z151</strain>
    </source>
</reference>
<dbReference type="InterPro" id="IPR005828">
    <property type="entry name" value="MFS_sugar_transport-like"/>
</dbReference>
<dbReference type="Pfam" id="PF00083">
    <property type="entry name" value="Sugar_tr"/>
    <property type="match status" value="1"/>
</dbReference>
<evidence type="ECO:0000259" key="6">
    <source>
        <dbReference type="PROSITE" id="PS50850"/>
    </source>
</evidence>
<keyword evidence="2 5" id="KW-0812">Transmembrane</keyword>
<feature type="transmembrane region" description="Helical" evidence="5">
    <location>
        <begin position="241"/>
        <end position="264"/>
    </location>
</feature>
<dbReference type="EMBL" id="MTYJ01000007">
    <property type="protein sequence ID" value="OQV24295.1"/>
    <property type="molecule type" value="Genomic_DNA"/>
</dbReference>
<dbReference type="PROSITE" id="PS00216">
    <property type="entry name" value="SUGAR_TRANSPORT_1"/>
    <property type="match status" value="1"/>
</dbReference>
<evidence type="ECO:0000256" key="3">
    <source>
        <dbReference type="ARBA" id="ARBA00022989"/>
    </source>
</evidence>
<feature type="transmembrane region" description="Helical" evidence="5">
    <location>
        <begin position="388"/>
        <end position="409"/>
    </location>
</feature>
<dbReference type="Gene3D" id="1.20.1250.20">
    <property type="entry name" value="MFS general substrate transporter like domains"/>
    <property type="match status" value="1"/>
</dbReference>
<feature type="transmembrane region" description="Helical" evidence="5">
    <location>
        <begin position="152"/>
        <end position="176"/>
    </location>
</feature>
<dbReference type="SUPFAM" id="SSF103473">
    <property type="entry name" value="MFS general substrate transporter"/>
    <property type="match status" value="1"/>
</dbReference>
<protein>
    <submittedName>
        <fullName evidence="7">Carcinine</fullName>
    </submittedName>
</protein>
<dbReference type="PANTHER" id="PTHR24064">
    <property type="entry name" value="SOLUTE CARRIER FAMILY 22 MEMBER"/>
    <property type="match status" value="1"/>
</dbReference>
<sequence length="607" mass="67450">MATSSESSGDFDKVLESVNPFGKYQKLILTFVFLPAVIPGSFHGFNQVFLAAKPKDFWCHLPDFAYQVPDPEERKKFVPRQYGPKNGPNGTHSQCTMYNATEELILSVPKNHTDWYLANLSIVPCQKGYEFDRSFFRESVVTEWKLVCDKQYYPTLALIMLMMGAALGTPAFGWIADRHGRKNAYFICICVQLCGGIATAFSHNFIMFCVCRFIVGATYPAAWSLPFTVAMEIITPKYRAAFATAASISYNLGALIVVGIAYWIQNWRELALATCVPLCYVFVFWCFMPESPRWLLTRRRIPEVQSFLYKVARCNSTRFEPQQMEKILKEHDKDWDNITKTKNYSYLDLIRSPNLRKKTFLLAFINCANLSVYLGLSYYSPSLGTNPFLSYTLSVLVEIPAYLFVFLVADRLGRRLPTVGCLLVGGGALLATALVSSDHSSTLLTLGLIGKLCISASFTFGEIYEQELFPTVVRSQGASLTQYVSNAVACVFPVVNYLGEAYIAYPVIIFGAFSVIAGISALFLPETLGADLPQTLLDGENFGRDMTWKDVFQVCPACPTKARTPEVLNNKRCFLSGGGGRAADNALPDAPVVTGAQTSLLTETGNL</sequence>
<evidence type="ECO:0000313" key="8">
    <source>
        <dbReference type="Proteomes" id="UP000192578"/>
    </source>
</evidence>
<keyword evidence="3 5" id="KW-1133">Transmembrane helix</keyword>
<comment type="caution">
    <text evidence="7">The sequence shown here is derived from an EMBL/GenBank/DDBJ whole genome shotgun (WGS) entry which is preliminary data.</text>
</comment>
<dbReference type="PROSITE" id="PS50850">
    <property type="entry name" value="MFS"/>
    <property type="match status" value="1"/>
</dbReference>
<comment type="subcellular location">
    <subcellularLocation>
        <location evidence="1">Membrane</location>
        <topology evidence="1">Multi-pass membrane protein</topology>
    </subcellularLocation>
</comment>
<proteinExistence type="predicted"/>
<feature type="domain" description="Major facilitator superfamily (MFS) profile" evidence="6">
    <location>
        <begin position="105"/>
        <end position="529"/>
    </location>
</feature>
<feature type="transmembrane region" description="Helical" evidence="5">
    <location>
        <begin position="205"/>
        <end position="229"/>
    </location>
</feature>
<dbReference type="CDD" id="cd17317">
    <property type="entry name" value="MFS_SLC22"/>
    <property type="match status" value="1"/>
</dbReference>
<evidence type="ECO:0000256" key="5">
    <source>
        <dbReference type="SAM" id="Phobius"/>
    </source>
</evidence>
<keyword evidence="4 5" id="KW-0472">Membrane</keyword>
<evidence type="ECO:0000256" key="2">
    <source>
        <dbReference type="ARBA" id="ARBA00022692"/>
    </source>
</evidence>
<evidence type="ECO:0000256" key="4">
    <source>
        <dbReference type="ARBA" id="ARBA00023136"/>
    </source>
</evidence>
<accession>A0A1W0X9T6</accession>
<dbReference type="InterPro" id="IPR020846">
    <property type="entry name" value="MFS_dom"/>
</dbReference>
<evidence type="ECO:0000313" key="7">
    <source>
        <dbReference type="EMBL" id="OQV24295.1"/>
    </source>
</evidence>
<name>A0A1W0X9T6_HYPEX</name>
<organism evidence="7 8">
    <name type="scientific">Hypsibius exemplaris</name>
    <name type="common">Freshwater tardigrade</name>
    <dbReference type="NCBI Taxonomy" id="2072580"/>
    <lineage>
        <taxon>Eukaryota</taxon>
        <taxon>Metazoa</taxon>
        <taxon>Ecdysozoa</taxon>
        <taxon>Tardigrada</taxon>
        <taxon>Eutardigrada</taxon>
        <taxon>Parachela</taxon>
        <taxon>Hypsibioidea</taxon>
        <taxon>Hypsibiidae</taxon>
        <taxon>Hypsibius</taxon>
    </lineage>
</organism>
<dbReference type="OrthoDB" id="2544694at2759"/>
<evidence type="ECO:0000256" key="1">
    <source>
        <dbReference type="ARBA" id="ARBA00004141"/>
    </source>
</evidence>
<feature type="transmembrane region" description="Helical" evidence="5">
    <location>
        <begin position="416"/>
        <end position="436"/>
    </location>
</feature>
<dbReference type="AlphaFoldDB" id="A0A1W0X9T6"/>
<dbReference type="InterPro" id="IPR005829">
    <property type="entry name" value="Sugar_transporter_CS"/>
</dbReference>
<feature type="transmembrane region" description="Helical" evidence="5">
    <location>
        <begin position="502"/>
        <end position="524"/>
    </location>
</feature>
<dbReference type="GO" id="GO:0022857">
    <property type="term" value="F:transmembrane transporter activity"/>
    <property type="evidence" value="ECO:0007669"/>
    <property type="project" value="InterPro"/>
</dbReference>
<keyword evidence="8" id="KW-1185">Reference proteome</keyword>
<feature type="transmembrane region" description="Helical" evidence="5">
    <location>
        <begin position="183"/>
        <end position="199"/>
    </location>
</feature>
<gene>
    <name evidence="7" type="ORF">BV898_01835</name>
</gene>
<dbReference type="GO" id="GO:0016020">
    <property type="term" value="C:membrane"/>
    <property type="evidence" value="ECO:0007669"/>
    <property type="project" value="UniProtKB-SubCell"/>
</dbReference>
<dbReference type="InterPro" id="IPR036259">
    <property type="entry name" value="MFS_trans_sf"/>
</dbReference>
<feature type="transmembrane region" description="Helical" evidence="5">
    <location>
        <begin position="359"/>
        <end position="376"/>
    </location>
</feature>
<dbReference type="Proteomes" id="UP000192578">
    <property type="component" value="Unassembled WGS sequence"/>
</dbReference>